<name>A0ABU0WA60_9GAMM</name>
<dbReference type="Pfam" id="PF00072">
    <property type="entry name" value="Response_reg"/>
    <property type="match status" value="1"/>
</dbReference>
<protein>
    <submittedName>
        <fullName evidence="5">Diguanylate cyclase</fullName>
        <ecNumber evidence="5">2.7.7.65</ecNumber>
    </submittedName>
</protein>
<evidence type="ECO:0000256" key="1">
    <source>
        <dbReference type="ARBA" id="ARBA00022553"/>
    </source>
</evidence>
<dbReference type="InterPro" id="IPR029787">
    <property type="entry name" value="Nucleotide_cyclase"/>
</dbReference>
<dbReference type="Gene3D" id="3.40.50.2300">
    <property type="match status" value="1"/>
</dbReference>
<reference evidence="5 6" key="1">
    <citation type="submission" date="2023-08" db="EMBL/GenBank/DDBJ databases">
        <title>Whole-genome sequencing of halo(alkali)philic microorganisms from hypersaline lakes.</title>
        <authorList>
            <person name="Sorokin D.Y."/>
            <person name="Abbas B."/>
            <person name="Merkel A.Y."/>
        </authorList>
    </citation>
    <scope>NUCLEOTIDE SEQUENCE [LARGE SCALE GENOMIC DNA]</scope>
    <source>
        <strain evidence="5 6">AB-CW4</strain>
    </source>
</reference>
<dbReference type="RefSeq" id="WP_306729345.1">
    <property type="nucleotide sequence ID" value="NZ_JAVDDT010000012.1"/>
</dbReference>
<dbReference type="Gene3D" id="3.30.70.270">
    <property type="match status" value="1"/>
</dbReference>
<dbReference type="InterPro" id="IPR050595">
    <property type="entry name" value="Bact_response_regulator"/>
</dbReference>
<evidence type="ECO:0000313" key="6">
    <source>
        <dbReference type="Proteomes" id="UP001239019"/>
    </source>
</evidence>
<dbReference type="PANTHER" id="PTHR44591">
    <property type="entry name" value="STRESS RESPONSE REGULATOR PROTEIN 1"/>
    <property type="match status" value="1"/>
</dbReference>
<organism evidence="5 6">
    <name type="scientific">Natronospira bacteriovora</name>
    <dbReference type="NCBI Taxonomy" id="3069753"/>
    <lineage>
        <taxon>Bacteria</taxon>
        <taxon>Pseudomonadati</taxon>
        <taxon>Pseudomonadota</taxon>
        <taxon>Gammaproteobacteria</taxon>
        <taxon>Natronospirales</taxon>
        <taxon>Natronospiraceae</taxon>
        <taxon>Natronospira</taxon>
    </lineage>
</organism>
<dbReference type="Pfam" id="PF00990">
    <property type="entry name" value="GGDEF"/>
    <property type="match status" value="1"/>
</dbReference>
<dbReference type="CDD" id="cd01949">
    <property type="entry name" value="GGDEF"/>
    <property type="match status" value="1"/>
</dbReference>
<dbReference type="Proteomes" id="UP001239019">
    <property type="component" value="Unassembled WGS sequence"/>
</dbReference>
<comment type="caution">
    <text evidence="5">The sequence shown here is derived from an EMBL/GenBank/DDBJ whole genome shotgun (WGS) entry which is preliminary data.</text>
</comment>
<evidence type="ECO:0000259" key="4">
    <source>
        <dbReference type="PROSITE" id="PS50887"/>
    </source>
</evidence>
<evidence type="ECO:0000256" key="2">
    <source>
        <dbReference type="PROSITE-ProRule" id="PRU00169"/>
    </source>
</evidence>
<dbReference type="SUPFAM" id="SSF55073">
    <property type="entry name" value="Nucleotide cyclase"/>
    <property type="match status" value="1"/>
</dbReference>
<gene>
    <name evidence="5" type="ORF">RBH19_13295</name>
</gene>
<dbReference type="PANTHER" id="PTHR44591:SF3">
    <property type="entry name" value="RESPONSE REGULATORY DOMAIN-CONTAINING PROTEIN"/>
    <property type="match status" value="1"/>
</dbReference>
<proteinExistence type="predicted"/>
<keyword evidence="5" id="KW-0808">Transferase</keyword>
<feature type="domain" description="GGDEF" evidence="4">
    <location>
        <begin position="174"/>
        <end position="307"/>
    </location>
</feature>
<dbReference type="EC" id="2.7.7.65" evidence="5"/>
<keyword evidence="5" id="KW-0548">Nucleotidyltransferase</keyword>
<dbReference type="PROSITE" id="PS50110">
    <property type="entry name" value="RESPONSE_REGULATORY"/>
    <property type="match status" value="1"/>
</dbReference>
<accession>A0ABU0WA60</accession>
<dbReference type="NCBIfam" id="TIGR00254">
    <property type="entry name" value="GGDEF"/>
    <property type="match status" value="1"/>
</dbReference>
<dbReference type="SUPFAM" id="SSF52172">
    <property type="entry name" value="CheY-like"/>
    <property type="match status" value="1"/>
</dbReference>
<feature type="modified residue" description="4-aspartylphosphate" evidence="2">
    <location>
        <position position="59"/>
    </location>
</feature>
<evidence type="ECO:0000313" key="5">
    <source>
        <dbReference type="EMBL" id="MDQ2070847.1"/>
    </source>
</evidence>
<dbReference type="InterPro" id="IPR043128">
    <property type="entry name" value="Rev_trsase/Diguanyl_cyclase"/>
</dbReference>
<dbReference type="InterPro" id="IPR001789">
    <property type="entry name" value="Sig_transdc_resp-reg_receiver"/>
</dbReference>
<dbReference type="InterPro" id="IPR011006">
    <property type="entry name" value="CheY-like_superfamily"/>
</dbReference>
<dbReference type="SMART" id="SM00267">
    <property type="entry name" value="GGDEF"/>
    <property type="match status" value="1"/>
</dbReference>
<sequence length="361" mass="39593">MSDASEARPRILVADDSKVMRLSASKILDAEFDLIVEVDGLAAWDRLHKDPEILALFTDVGMPGMDGFELLGRIRDSGEERIRELPVIIVTGNDEDEARDKALDLGATDFITKPFDRAQLLARARAHATHDRMRRRTSELEEANIQDTVTGLGNSRYFEQRLRESRAWGLRHDLPMAVMRLDILDFESLVRERGKRVAVDVLREVGQQLAATLREEDVIARLGSARFAAVCPECDAEGVRALAERISETLGERRFAGEHGIRLQVAVGAYLPGSDESESIEAIYKAAQAAVQAAARQGSGGIVLRPQAGSPGDDPAAQLEEALFSRLKKMLERLPAASASRVISRLQEVFGGGGERQRGSG</sequence>
<keyword evidence="1 2" id="KW-0597">Phosphoprotein</keyword>
<dbReference type="EMBL" id="JAVDDT010000012">
    <property type="protein sequence ID" value="MDQ2070847.1"/>
    <property type="molecule type" value="Genomic_DNA"/>
</dbReference>
<dbReference type="PROSITE" id="PS50887">
    <property type="entry name" value="GGDEF"/>
    <property type="match status" value="1"/>
</dbReference>
<feature type="domain" description="Response regulatory" evidence="3">
    <location>
        <begin position="10"/>
        <end position="128"/>
    </location>
</feature>
<keyword evidence="6" id="KW-1185">Reference proteome</keyword>
<dbReference type="GO" id="GO:0052621">
    <property type="term" value="F:diguanylate cyclase activity"/>
    <property type="evidence" value="ECO:0007669"/>
    <property type="project" value="UniProtKB-EC"/>
</dbReference>
<dbReference type="InterPro" id="IPR000160">
    <property type="entry name" value="GGDEF_dom"/>
</dbReference>
<evidence type="ECO:0000259" key="3">
    <source>
        <dbReference type="PROSITE" id="PS50110"/>
    </source>
</evidence>
<dbReference type="SMART" id="SM00448">
    <property type="entry name" value="REC"/>
    <property type="match status" value="1"/>
</dbReference>